<dbReference type="GO" id="GO:0005524">
    <property type="term" value="F:ATP binding"/>
    <property type="evidence" value="ECO:0007669"/>
    <property type="project" value="UniProtKB-UniRule"/>
</dbReference>
<dbReference type="Proteomes" id="UP000594454">
    <property type="component" value="Chromosome 6"/>
</dbReference>
<dbReference type="FunFam" id="1.10.510.10:FF:000389">
    <property type="entry name" value="Uncharacterized protein, isoform E"/>
    <property type="match status" value="1"/>
</dbReference>
<dbReference type="GO" id="GO:0035556">
    <property type="term" value="P:intracellular signal transduction"/>
    <property type="evidence" value="ECO:0007669"/>
    <property type="project" value="TreeGrafter"/>
</dbReference>
<keyword evidence="4" id="KW-0418">Kinase</keyword>
<dbReference type="EMBL" id="LR899014">
    <property type="protein sequence ID" value="CAD7091824.1"/>
    <property type="molecule type" value="Genomic_DNA"/>
</dbReference>
<feature type="region of interest" description="Disordered" evidence="7">
    <location>
        <begin position="389"/>
        <end position="411"/>
    </location>
</feature>
<feature type="compositionally biased region" description="Basic and acidic residues" evidence="7">
    <location>
        <begin position="601"/>
        <end position="610"/>
    </location>
</feature>
<feature type="compositionally biased region" description="Basic and acidic residues" evidence="7">
    <location>
        <begin position="656"/>
        <end position="669"/>
    </location>
</feature>
<dbReference type="PANTHER" id="PTHR24346">
    <property type="entry name" value="MAP/MICROTUBULE AFFINITY-REGULATING KINASE"/>
    <property type="match status" value="1"/>
</dbReference>
<feature type="region of interest" description="Disordered" evidence="7">
    <location>
        <begin position="1019"/>
        <end position="1060"/>
    </location>
</feature>
<reference evidence="9 10" key="1">
    <citation type="submission" date="2020-11" db="EMBL/GenBank/DDBJ databases">
        <authorList>
            <person name="Wallbank WR R."/>
            <person name="Pardo Diaz C."/>
            <person name="Kozak K."/>
            <person name="Martin S."/>
            <person name="Jiggins C."/>
            <person name="Moest M."/>
            <person name="Warren A I."/>
            <person name="Generalovic N T."/>
            <person name="Byers J.R.P. K."/>
            <person name="Montejo-Kovacevich G."/>
            <person name="Yen C E."/>
        </authorList>
    </citation>
    <scope>NUCLEOTIDE SEQUENCE [LARGE SCALE GENOMIC DNA]</scope>
</reference>
<proteinExistence type="predicted"/>
<feature type="region of interest" description="Disordered" evidence="7">
    <location>
        <begin position="498"/>
        <end position="517"/>
    </location>
</feature>
<dbReference type="PANTHER" id="PTHR24346:SF93">
    <property type="entry name" value="NUAK FAMILY SNF1-LIKE KINASE 1"/>
    <property type="match status" value="1"/>
</dbReference>
<dbReference type="PROSITE" id="PS50011">
    <property type="entry name" value="PROTEIN_KINASE_DOM"/>
    <property type="match status" value="1"/>
</dbReference>
<evidence type="ECO:0000256" key="3">
    <source>
        <dbReference type="ARBA" id="ARBA00022741"/>
    </source>
</evidence>
<dbReference type="Pfam" id="PF00069">
    <property type="entry name" value="Pkinase"/>
    <property type="match status" value="1"/>
</dbReference>
<dbReference type="InterPro" id="IPR011009">
    <property type="entry name" value="Kinase-like_dom_sf"/>
</dbReference>
<feature type="compositionally biased region" description="Basic residues" evidence="7">
    <location>
        <begin position="1031"/>
        <end position="1042"/>
    </location>
</feature>
<evidence type="ECO:0000256" key="4">
    <source>
        <dbReference type="ARBA" id="ARBA00022777"/>
    </source>
</evidence>
<name>A0A7R8YZQ6_HERIL</name>
<organism evidence="9 10">
    <name type="scientific">Hermetia illucens</name>
    <name type="common">Black soldier fly</name>
    <dbReference type="NCBI Taxonomy" id="343691"/>
    <lineage>
        <taxon>Eukaryota</taxon>
        <taxon>Metazoa</taxon>
        <taxon>Ecdysozoa</taxon>
        <taxon>Arthropoda</taxon>
        <taxon>Hexapoda</taxon>
        <taxon>Insecta</taxon>
        <taxon>Pterygota</taxon>
        <taxon>Neoptera</taxon>
        <taxon>Endopterygota</taxon>
        <taxon>Diptera</taxon>
        <taxon>Brachycera</taxon>
        <taxon>Stratiomyomorpha</taxon>
        <taxon>Stratiomyidae</taxon>
        <taxon>Hermetiinae</taxon>
        <taxon>Hermetia</taxon>
    </lineage>
</organism>
<dbReference type="OrthoDB" id="193931at2759"/>
<keyword evidence="3 6" id="KW-0547">Nucleotide-binding</keyword>
<dbReference type="GO" id="GO:0050321">
    <property type="term" value="F:tau-protein kinase activity"/>
    <property type="evidence" value="ECO:0007669"/>
    <property type="project" value="TreeGrafter"/>
</dbReference>
<dbReference type="AlphaFoldDB" id="A0A7R8YZQ6"/>
<evidence type="ECO:0000256" key="6">
    <source>
        <dbReference type="PROSITE-ProRule" id="PRU10141"/>
    </source>
</evidence>
<dbReference type="PROSITE" id="PS00108">
    <property type="entry name" value="PROTEIN_KINASE_ST"/>
    <property type="match status" value="1"/>
</dbReference>
<dbReference type="GO" id="GO:0005737">
    <property type="term" value="C:cytoplasm"/>
    <property type="evidence" value="ECO:0007669"/>
    <property type="project" value="TreeGrafter"/>
</dbReference>
<keyword evidence="1" id="KW-0723">Serine/threonine-protein kinase</keyword>
<feature type="region of interest" description="Disordered" evidence="7">
    <location>
        <begin position="967"/>
        <end position="996"/>
    </location>
</feature>
<dbReference type="Gene3D" id="1.10.510.10">
    <property type="entry name" value="Transferase(Phosphotransferase) domain 1"/>
    <property type="match status" value="1"/>
</dbReference>
<feature type="compositionally biased region" description="Polar residues" evidence="7">
    <location>
        <begin position="576"/>
        <end position="585"/>
    </location>
</feature>
<feature type="compositionally biased region" description="Basic and acidic residues" evidence="7">
    <location>
        <begin position="541"/>
        <end position="575"/>
    </location>
</feature>
<accession>A0A7R8YZQ6</accession>
<evidence type="ECO:0000256" key="7">
    <source>
        <dbReference type="SAM" id="MobiDB-lite"/>
    </source>
</evidence>
<feature type="compositionally biased region" description="Polar residues" evidence="7">
    <location>
        <begin position="979"/>
        <end position="991"/>
    </location>
</feature>
<evidence type="ECO:0000313" key="9">
    <source>
        <dbReference type="EMBL" id="CAD7091824.1"/>
    </source>
</evidence>
<evidence type="ECO:0000313" key="10">
    <source>
        <dbReference type="Proteomes" id="UP000594454"/>
    </source>
</evidence>
<feature type="compositionally biased region" description="Low complexity" evidence="7">
    <location>
        <begin position="904"/>
        <end position="946"/>
    </location>
</feature>
<feature type="compositionally biased region" description="Basic and acidic residues" evidence="7">
    <location>
        <begin position="1021"/>
        <end position="1030"/>
    </location>
</feature>
<dbReference type="GO" id="GO:0000226">
    <property type="term" value="P:microtubule cytoskeleton organization"/>
    <property type="evidence" value="ECO:0007669"/>
    <property type="project" value="TreeGrafter"/>
</dbReference>
<evidence type="ECO:0000259" key="8">
    <source>
        <dbReference type="PROSITE" id="PS50011"/>
    </source>
</evidence>
<sequence length="1210" mass="134380">MVIGEATQPAGPGQMTGPPGVLQEKIDNIMGGISNTGTVKMNNHRKKLRQRFDIIKKLGQGTYGKVQLGINKETGQEVAIKTIKKCKIEAESDLIRIRREVQIMSSVQHPNIIHIYEVFENREKMVLVMEFAAGGELYDYLSERKVLAEDEARRIFRQVATAVYYCHKHKICHRDLKLENILLDEHGNAKIADFGLSNVFDDQRLLSTYCGSPLYASPEIVKGTPYQGPEVDCWSLGVLLYTLVYGAMPFDGSQFKRLVKQISQGDYYEPKKPSPASPLIREMLTVCPQRRANIEQICSHWWVNEGYSGSCLDIAEDLANQTPVRLDVLLSLSPPSVTADQLVVPSGDDPKSNVPRSHSVGSIREIGNTEAERRILDMVAAGGEAALMPSPTRTITPNESPVQPKRKLENTVSTENAVGIVKKKERPGDQGVAQNEVEEMEVDQEQDTACLEEGPAKTSTQKDLTNVENACEELMDETLPNRVNEDGVIPRQRTINKLDAVKESDESPPPTKEMSPQKVIKKFVNKHKTADLVAAINKMSEDKNEELQRSQTTADRKGSLQDENRRRSRIMETAEKFQNLNTSASDKPKKFVIPGGSVSNYKKEFERKAAEPSSKSNSPEEISPTDSVRKESVQTPSEAPETPGKPSPKQIELSESESKTSVESFSLKEARRSMENSIALLNQAKEESSREVEQLCAKTENIAVTEPERDREKKKAREIIGNAINPTSRLCMGVRKPPVPFGINGRSISGSVVPPMNTEKKTMRVQMGPESGDVRTATISVSTPEQRIYEKEPQAQATIKATTAQLEGSPPPSTTKTSRAEITLKSATLPRRKPGKTEIQLEIKPRQTEPTMRFSTEMQHQVPDLRSAPVREGPYSPISTHLHQRATSVEPTVREHVIPIQRPSAYVRSGSYRSGSLSRQSTNESDTDTTTTGAQSQSTITTGTSQPIKKSPREFIIPIAVEGGGYVTPRAGSLEPSDSGHTTSSTAFSRTNRPRRVGSLFTEEESGDDHFHKIRTTSINRDIDAEEPRFTMHRLRSTRPIKKLSQDTNDSQSSGEDDDEDGFEILTAENLFSTLLQRVRALTNRLNVNNDLTAGFPNSSRLLGNMRQAHSPFWQQEPFGRSQFSYSFKSETVEKKQVLNSNSGAGAAWRHSFSRDLGSDIDSMFSRTGATLPRVGLRVTLSHAQKNPAAPNMPTTRTTIKKIEKKEENI</sequence>
<gene>
    <name evidence="9" type="ORF">HERILL_LOCUS14224</name>
</gene>
<evidence type="ECO:0000256" key="1">
    <source>
        <dbReference type="ARBA" id="ARBA00022527"/>
    </source>
</evidence>
<keyword evidence="2" id="KW-0808">Transferase</keyword>
<dbReference type="PROSITE" id="PS00107">
    <property type="entry name" value="PROTEIN_KINASE_ATP"/>
    <property type="match status" value="1"/>
</dbReference>
<dbReference type="FunFam" id="3.30.200.20:FF:000315">
    <property type="entry name" value="Calcium-dependent protein kinase 3"/>
    <property type="match status" value="1"/>
</dbReference>
<dbReference type="InterPro" id="IPR017441">
    <property type="entry name" value="Protein_kinase_ATP_BS"/>
</dbReference>
<keyword evidence="10" id="KW-1185">Reference proteome</keyword>
<dbReference type="InParanoid" id="A0A7R8YZQ6"/>
<dbReference type="FunCoup" id="A0A7R8YZQ6">
    <property type="interactions" value="269"/>
</dbReference>
<dbReference type="CDD" id="cd14073">
    <property type="entry name" value="STKc_NUAK"/>
    <property type="match status" value="1"/>
</dbReference>
<keyword evidence="5 6" id="KW-0067">ATP-binding</keyword>
<protein>
    <recommendedName>
        <fullName evidence="8">Protein kinase domain-containing protein</fullName>
    </recommendedName>
</protein>
<dbReference type="InterPro" id="IPR000719">
    <property type="entry name" value="Prot_kinase_dom"/>
</dbReference>
<feature type="region of interest" description="Disordered" evidence="7">
    <location>
        <begin position="900"/>
        <end position="953"/>
    </location>
</feature>
<evidence type="ECO:0000256" key="5">
    <source>
        <dbReference type="ARBA" id="ARBA00022840"/>
    </source>
</evidence>
<evidence type="ECO:0000256" key="2">
    <source>
        <dbReference type="ARBA" id="ARBA00022679"/>
    </source>
</evidence>
<feature type="compositionally biased region" description="Polar residues" evidence="7">
    <location>
        <begin position="613"/>
        <end position="626"/>
    </location>
</feature>
<feature type="region of interest" description="Disordered" evidence="7">
    <location>
        <begin position="541"/>
        <end position="669"/>
    </location>
</feature>
<feature type="binding site" evidence="6">
    <location>
        <position position="85"/>
    </location>
    <ligand>
        <name>ATP</name>
        <dbReference type="ChEBI" id="CHEBI:30616"/>
    </ligand>
</feature>
<dbReference type="SMART" id="SM00220">
    <property type="entry name" value="S_TKc"/>
    <property type="match status" value="1"/>
</dbReference>
<feature type="domain" description="Protein kinase" evidence="8">
    <location>
        <begin position="52"/>
        <end position="303"/>
    </location>
</feature>
<dbReference type="SUPFAM" id="SSF56112">
    <property type="entry name" value="Protein kinase-like (PK-like)"/>
    <property type="match status" value="1"/>
</dbReference>
<feature type="compositionally biased region" description="Polar residues" evidence="7">
    <location>
        <begin position="391"/>
        <end position="401"/>
    </location>
</feature>
<dbReference type="InterPro" id="IPR008271">
    <property type="entry name" value="Ser/Thr_kinase_AS"/>
</dbReference>